<dbReference type="CDD" id="cd00878">
    <property type="entry name" value="Arf_Arl"/>
    <property type="match status" value="1"/>
</dbReference>
<feature type="binding site" evidence="5">
    <location>
        <position position="82"/>
    </location>
    <ligand>
        <name>Mg(2+)</name>
        <dbReference type="ChEBI" id="CHEBI:18420"/>
    </ligand>
</feature>
<protein>
    <recommendedName>
        <fullName evidence="9">ADP ribosylation factor</fullName>
    </recommendedName>
</protein>
<feature type="binding site" evidence="4">
    <location>
        <begin position="58"/>
        <end position="65"/>
    </location>
    <ligand>
        <name>GTP</name>
        <dbReference type="ChEBI" id="CHEBI:37565"/>
    </ligand>
</feature>
<evidence type="ECO:0000256" key="5">
    <source>
        <dbReference type="PIRSR" id="PIRSR606689-2"/>
    </source>
</evidence>
<comment type="similarity">
    <text evidence="1 6">Belongs to the small GTPase superfamily. Arf family.</text>
</comment>
<feature type="binding site" evidence="5">
    <location>
        <position position="65"/>
    </location>
    <ligand>
        <name>Mg(2+)</name>
        <dbReference type="ChEBI" id="CHEBI:18420"/>
    </ligand>
</feature>
<dbReference type="InterPro" id="IPR006689">
    <property type="entry name" value="Small_GTPase_ARF/SAR"/>
</dbReference>
<keyword evidence="5" id="KW-0479">Metal-binding</keyword>
<comment type="caution">
    <text evidence="7">The sequence shown here is derived from an EMBL/GenBank/DDBJ whole genome shotgun (WGS) entry which is preliminary data.</text>
</comment>
<keyword evidence="2 4" id="KW-0547">Nucleotide-binding</keyword>
<evidence type="ECO:0000256" key="4">
    <source>
        <dbReference type="PIRSR" id="PIRSR606689-1"/>
    </source>
</evidence>
<evidence type="ECO:0008006" key="9">
    <source>
        <dbReference type="Google" id="ProtNLM"/>
    </source>
</evidence>
<dbReference type="EMBL" id="BTSX01000004">
    <property type="protein sequence ID" value="GMS96364.1"/>
    <property type="molecule type" value="Genomic_DNA"/>
</dbReference>
<reference evidence="7" key="1">
    <citation type="submission" date="2023-10" db="EMBL/GenBank/DDBJ databases">
        <title>Genome assembly of Pristionchus species.</title>
        <authorList>
            <person name="Yoshida K."/>
            <person name="Sommer R.J."/>
        </authorList>
    </citation>
    <scope>NUCLEOTIDE SEQUENCE</scope>
    <source>
        <strain evidence="7">RS0144</strain>
    </source>
</reference>
<keyword evidence="5" id="KW-0460">Magnesium</keyword>
<dbReference type="GO" id="GO:0046872">
    <property type="term" value="F:metal ion binding"/>
    <property type="evidence" value="ECO:0007669"/>
    <property type="project" value="UniProtKB-KW"/>
</dbReference>
<dbReference type="PRINTS" id="PR00328">
    <property type="entry name" value="SAR1GTPBP"/>
</dbReference>
<organism evidence="7 8">
    <name type="scientific">Pristionchus entomophagus</name>
    <dbReference type="NCBI Taxonomy" id="358040"/>
    <lineage>
        <taxon>Eukaryota</taxon>
        <taxon>Metazoa</taxon>
        <taxon>Ecdysozoa</taxon>
        <taxon>Nematoda</taxon>
        <taxon>Chromadorea</taxon>
        <taxon>Rhabditida</taxon>
        <taxon>Rhabditina</taxon>
        <taxon>Diplogasteromorpha</taxon>
        <taxon>Diplogasteroidea</taxon>
        <taxon>Neodiplogasteridae</taxon>
        <taxon>Pristionchus</taxon>
    </lineage>
</organism>
<dbReference type="Pfam" id="PF00025">
    <property type="entry name" value="Arf"/>
    <property type="match status" value="1"/>
</dbReference>
<dbReference type="InterPro" id="IPR005225">
    <property type="entry name" value="Small_GTP-bd"/>
</dbReference>
<proteinExistence type="inferred from homology"/>
<dbReference type="InterPro" id="IPR024156">
    <property type="entry name" value="Small_GTPase_ARF"/>
</dbReference>
<dbReference type="GO" id="GO:0005525">
    <property type="term" value="F:GTP binding"/>
    <property type="evidence" value="ECO:0007669"/>
    <property type="project" value="UniProtKB-KW"/>
</dbReference>
<keyword evidence="3 4" id="KW-0342">GTP-binding</keyword>
<dbReference type="PANTHER" id="PTHR11711">
    <property type="entry name" value="ADP RIBOSYLATION FACTOR-RELATED"/>
    <property type="match status" value="1"/>
</dbReference>
<dbReference type="GO" id="GO:0030010">
    <property type="term" value="P:establishment of cell polarity"/>
    <property type="evidence" value="ECO:0007669"/>
    <property type="project" value="UniProtKB-ARBA"/>
</dbReference>
<evidence type="ECO:0000313" key="7">
    <source>
        <dbReference type="EMBL" id="GMS96364.1"/>
    </source>
</evidence>
<dbReference type="NCBIfam" id="TIGR00231">
    <property type="entry name" value="small_GTP"/>
    <property type="match status" value="1"/>
</dbReference>
<feature type="binding site" evidence="4">
    <location>
        <position position="104"/>
    </location>
    <ligand>
        <name>GTP</name>
        <dbReference type="ChEBI" id="CHEBI:37565"/>
    </ligand>
</feature>
<feature type="non-terminal residue" evidence="7">
    <location>
        <position position="1"/>
    </location>
</feature>
<evidence type="ECO:0000313" key="8">
    <source>
        <dbReference type="Proteomes" id="UP001432027"/>
    </source>
</evidence>
<sequence>VDRIMYHILHKRFIHSILPFLSLLQSFSPISSPAMGQLLSTFMRLVNSQKHMRIVMLGLDAAGKTTILYKLKLGELVTTIPTIGFNVEQVTYRNLAFTIWDVGGQHKIRPLWKYYFQNAQALIYVVDSSDVGRMDEARDELHSILDDPEMTEVKILVYANKQDLLSAITPTELTRRLNLRALKGRDWYVQSSNATTAEGLLEGLEWLEGQLR</sequence>
<dbReference type="Proteomes" id="UP001432027">
    <property type="component" value="Unassembled WGS sequence"/>
</dbReference>
<dbReference type="SMART" id="SM00178">
    <property type="entry name" value="SAR"/>
    <property type="match status" value="1"/>
</dbReference>
<dbReference type="SMART" id="SM00177">
    <property type="entry name" value="ARF"/>
    <property type="match status" value="1"/>
</dbReference>
<accession>A0AAV5TQ38</accession>
<evidence type="ECO:0000256" key="1">
    <source>
        <dbReference type="ARBA" id="ARBA00010290"/>
    </source>
</evidence>
<feature type="binding site" evidence="4">
    <location>
        <begin position="160"/>
        <end position="163"/>
    </location>
    <ligand>
        <name>GTP</name>
        <dbReference type="ChEBI" id="CHEBI:37565"/>
    </ligand>
</feature>
<evidence type="ECO:0000256" key="2">
    <source>
        <dbReference type="ARBA" id="ARBA00022741"/>
    </source>
</evidence>
<dbReference type="InterPro" id="IPR027417">
    <property type="entry name" value="P-loop_NTPase"/>
</dbReference>
<evidence type="ECO:0000256" key="6">
    <source>
        <dbReference type="RuleBase" id="RU003925"/>
    </source>
</evidence>
<name>A0AAV5TQ38_9BILA</name>
<dbReference type="AlphaFoldDB" id="A0AAV5TQ38"/>
<dbReference type="Gene3D" id="3.40.50.300">
    <property type="entry name" value="P-loop containing nucleotide triphosphate hydrolases"/>
    <property type="match status" value="1"/>
</dbReference>
<dbReference type="GO" id="GO:0003924">
    <property type="term" value="F:GTPase activity"/>
    <property type="evidence" value="ECO:0007669"/>
    <property type="project" value="InterPro"/>
</dbReference>
<keyword evidence="8" id="KW-1185">Reference proteome</keyword>
<evidence type="ECO:0000256" key="3">
    <source>
        <dbReference type="ARBA" id="ARBA00023134"/>
    </source>
</evidence>
<dbReference type="PROSITE" id="PS51417">
    <property type="entry name" value="ARF"/>
    <property type="match status" value="1"/>
</dbReference>
<dbReference type="FunFam" id="3.40.50.300:FF:000412">
    <property type="entry name" value="ADP-ribosylation factor 1"/>
    <property type="match status" value="1"/>
</dbReference>
<dbReference type="SUPFAM" id="SSF52540">
    <property type="entry name" value="P-loop containing nucleoside triphosphate hydrolases"/>
    <property type="match status" value="1"/>
</dbReference>
<gene>
    <name evidence="7" type="ORF">PENTCL1PPCAC_18539</name>
</gene>